<dbReference type="SUPFAM" id="SSF63825">
    <property type="entry name" value="YWTD domain"/>
    <property type="match status" value="1"/>
</dbReference>
<dbReference type="Gene3D" id="2.10.25.10">
    <property type="entry name" value="Laminin"/>
    <property type="match status" value="1"/>
</dbReference>
<sequence length="339" mass="37271">MTCGQLCINAKSGPRCFCAEGFKLSSDGRNCADKSQFYEKGFIVHNLSTIAMHEVNSVNGQKERQFLMKMSSFVIGGLAVDAIADKLYFIDMKSDSIKELNMITGQVGTLTHVSSASDLIFDWISTFLGWIEGQTNIMSFSIHSGTTDTIYTNLKHVNLLTIDSRNGILFWISGTSGSRSLFRGTWTRETPQIIMPAGSLDNPVSLQYDVTSNRLYWLDGSNVESAMTNGSDVKNHIIAVGATMAFVYKGFYGWIKGDQIHFTRQTSTKGETVVDTVQNTASIAIFDASLQQDIQRTCQILNGGCGDICIPVANGRRCGCDIGLQLQDDFTCDSKMLKN</sequence>
<dbReference type="GO" id="GO:0017147">
    <property type="term" value="F:Wnt-protein binding"/>
    <property type="evidence" value="ECO:0007669"/>
    <property type="project" value="TreeGrafter"/>
</dbReference>
<evidence type="ECO:0000259" key="1">
    <source>
        <dbReference type="SMART" id="SM00181"/>
    </source>
</evidence>
<dbReference type="InterPro" id="IPR011042">
    <property type="entry name" value="6-blade_b-propeller_TolB-like"/>
</dbReference>
<proteinExistence type="predicted"/>
<dbReference type="InterPro" id="IPR050778">
    <property type="entry name" value="Cueball_EGF_LRP_Nidogen"/>
</dbReference>
<dbReference type="Proteomes" id="UP000694844">
    <property type="component" value="Chromosome 9"/>
</dbReference>
<organism evidence="2 3">
    <name type="scientific">Crassostrea virginica</name>
    <name type="common">Eastern oyster</name>
    <dbReference type="NCBI Taxonomy" id="6565"/>
    <lineage>
        <taxon>Eukaryota</taxon>
        <taxon>Metazoa</taxon>
        <taxon>Spiralia</taxon>
        <taxon>Lophotrochozoa</taxon>
        <taxon>Mollusca</taxon>
        <taxon>Bivalvia</taxon>
        <taxon>Autobranchia</taxon>
        <taxon>Pteriomorphia</taxon>
        <taxon>Ostreida</taxon>
        <taxon>Ostreoidea</taxon>
        <taxon>Ostreidae</taxon>
        <taxon>Crassostrea</taxon>
    </lineage>
</organism>
<dbReference type="SMART" id="SM00181">
    <property type="entry name" value="EGF"/>
    <property type="match status" value="2"/>
</dbReference>
<feature type="domain" description="EGF-like" evidence="1">
    <location>
        <begin position="297"/>
        <end position="333"/>
    </location>
</feature>
<gene>
    <name evidence="3" type="primary">LOC111112538</name>
</gene>
<accession>A0A8B8BS35</accession>
<dbReference type="GO" id="GO:0005886">
    <property type="term" value="C:plasma membrane"/>
    <property type="evidence" value="ECO:0007669"/>
    <property type="project" value="TreeGrafter"/>
</dbReference>
<dbReference type="KEGG" id="cvn:111112538"/>
<dbReference type="GO" id="GO:0060070">
    <property type="term" value="P:canonical Wnt signaling pathway"/>
    <property type="evidence" value="ECO:0007669"/>
    <property type="project" value="TreeGrafter"/>
</dbReference>
<dbReference type="PANTHER" id="PTHR46513">
    <property type="entry name" value="VITELLOGENIN RECEPTOR-LIKE PROTEIN-RELATED-RELATED"/>
    <property type="match status" value="1"/>
</dbReference>
<dbReference type="RefSeq" id="XP_022305771.1">
    <property type="nucleotide sequence ID" value="XM_022450063.1"/>
</dbReference>
<evidence type="ECO:0000313" key="2">
    <source>
        <dbReference type="Proteomes" id="UP000694844"/>
    </source>
</evidence>
<dbReference type="InterPro" id="IPR000742">
    <property type="entry name" value="EGF"/>
</dbReference>
<reference evidence="3" key="1">
    <citation type="submission" date="2025-08" db="UniProtKB">
        <authorList>
            <consortium name="RefSeq"/>
        </authorList>
    </citation>
    <scope>IDENTIFICATION</scope>
    <source>
        <tissue evidence="3">Whole sample</tissue>
    </source>
</reference>
<dbReference type="GO" id="GO:0042813">
    <property type="term" value="F:Wnt receptor activity"/>
    <property type="evidence" value="ECO:0007669"/>
    <property type="project" value="TreeGrafter"/>
</dbReference>
<dbReference type="OrthoDB" id="382013at2759"/>
<dbReference type="GeneID" id="111112538"/>
<evidence type="ECO:0000313" key="3">
    <source>
        <dbReference type="RefSeq" id="XP_022305771.1"/>
    </source>
</evidence>
<keyword evidence="2" id="KW-1185">Reference proteome</keyword>
<dbReference type="AlphaFoldDB" id="A0A8B8BS35"/>
<dbReference type="Gene3D" id="2.120.10.30">
    <property type="entry name" value="TolB, C-terminal domain"/>
    <property type="match status" value="1"/>
</dbReference>
<dbReference type="PANTHER" id="PTHR46513:SF13">
    <property type="entry name" value="EGF-LIKE DOMAIN-CONTAINING PROTEIN"/>
    <property type="match status" value="1"/>
</dbReference>
<name>A0A8B8BS35_CRAVI</name>
<feature type="domain" description="EGF-like" evidence="1">
    <location>
        <begin position="2"/>
        <end position="32"/>
    </location>
</feature>
<protein>
    <submittedName>
        <fullName evidence="3">Low-density lipoprotein receptor-related protein 1B-like</fullName>
    </submittedName>
</protein>
<dbReference type="SUPFAM" id="SSF57196">
    <property type="entry name" value="EGF/Laminin"/>
    <property type="match status" value="1"/>
</dbReference>